<evidence type="ECO:0000313" key="3">
    <source>
        <dbReference type="EMBL" id="KON31603.1"/>
    </source>
</evidence>
<dbReference type="Pfam" id="PF09843">
    <property type="entry name" value="DUF2070"/>
    <property type="match status" value="1"/>
</dbReference>
<dbReference type="AlphaFoldDB" id="A0A0M0BSN0"/>
<feature type="transmembrane region" description="Helical" evidence="1">
    <location>
        <begin position="90"/>
        <end position="113"/>
    </location>
</feature>
<evidence type="ECO:0000313" key="4">
    <source>
        <dbReference type="Proteomes" id="UP000037210"/>
    </source>
</evidence>
<keyword evidence="1" id="KW-0812">Transmembrane</keyword>
<feature type="transmembrane region" description="Helical" evidence="1">
    <location>
        <begin position="56"/>
        <end position="78"/>
    </location>
</feature>
<keyword evidence="1" id="KW-0472">Membrane</keyword>
<sequence>MWAGRDAVDRITDYYSYLFTFPSQAAMIAATAGISMAGCAAAFALVWGLASLVRGLLLGLLGLFLPVVASDALVAAMFKGDLFLTWRRFTILSFISSIAYVAVALIFSSAAALTGRGEILVRGIVFAVALSSPLRYLVVAVFSTRGSGMNLAATFLQPALCLAAGIVLLRITELRVAALWALSASVMVCGVQLLVWVMDRYGDSPQGLRLIPLFRALILAWADEHGAPLEEYLARVGEVRDLRVDALTYIEPEGPCRAALVVPYIHPGPFRNVGSSGLPEMLVDRLGAKMGCEVLVAHGPSTHEMDLTSRVEAERVVETVAAGLRADGAVDLASPMVRVERHGAQASCQVFGSIALVTLTLSPKSYDDLPESLGGRIMRAAEDVGLTAVVIDSHNSILEGDDLGSADLESLFEAAVEAMAMANESPRSSFSAGAARLIPGEWGLNDGMGPSGISALAVVVEAGQTCVYVAVDGNNMRSGLRERIVEAIRSRGVDEAEVFTSDTHLVNAIGVTSRGYHPIGEKTDEERLEGYVLDVVAASLSKVRRCNVSHTPIEVADLTVLGEAGLKLLSDVLESAFGLFKRTTLVLAPSSLVLGAVILFLL</sequence>
<feature type="transmembrane region" description="Helical" evidence="1">
    <location>
        <begin position="25"/>
        <end position="50"/>
    </location>
</feature>
<accession>A0A0M0BSN0</accession>
<feature type="transmembrane region" description="Helical" evidence="1">
    <location>
        <begin position="150"/>
        <end position="171"/>
    </location>
</feature>
<comment type="caution">
    <text evidence="3">The sequence shown here is derived from an EMBL/GenBank/DDBJ whole genome shotgun (WGS) entry which is preliminary data.</text>
</comment>
<organism evidence="3 4">
    <name type="scientific">miscellaneous Crenarchaeota group-15 archaeon DG-45</name>
    <dbReference type="NCBI Taxonomy" id="1685127"/>
    <lineage>
        <taxon>Archaea</taxon>
        <taxon>Candidatus Bathyarchaeota</taxon>
        <taxon>MCG-15</taxon>
    </lineage>
</organism>
<protein>
    <recommendedName>
        <fullName evidence="2">DUF2070 domain-containing protein</fullName>
    </recommendedName>
</protein>
<evidence type="ECO:0000256" key="1">
    <source>
        <dbReference type="SAM" id="Phobius"/>
    </source>
</evidence>
<dbReference type="InterPro" id="IPR019204">
    <property type="entry name" value="DUF2070_membrane"/>
</dbReference>
<keyword evidence="1" id="KW-1133">Transmembrane helix</keyword>
<name>A0A0M0BSN0_9ARCH</name>
<dbReference type="EMBL" id="LFWZ01000001">
    <property type="protein sequence ID" value="KON31603.1"/>
    <property type="molecule type" value="Genomic_DNA"/>
</dbReference>
<reference evidence="3 4" key="1">
    <citation type="submission" date="2015-06" db="EMBL/GenBank/DDBJ databases">
        <title>New insights into the roles of widespread benthic archaea in carbon and nitrogen cycling.</title>
        <authorList>
            <person name="Lazar C.S."/>
            <person name="Baker B.J."/>
            <person name="Seitz K.W."/>
            <person name="Hyde A.S."/>
            <person name="Dick G.J."/>
            <person name="Hinrichs K.-U."/>
            <person name="Teske A.P."/>
        </authorList>
    </citation>
    <scope>NUCLEOTIDE SEQUENCE [LARGE SCALE GENOMIC DNA]</scope>
    <source>
        <strain evidence="3">DG-45</strain>
    </source>
</reference>
<feature type="transmembrane region" description="Helical" evidence="1">
    <location>
        <begin position="119"/>
        <end position="138"/>
    </location>
</feature>
<evidence type="ECO:0000259" key="2">
    <source>
        <dbReference type="Pfam" id="PF09843"/>
    </source>
</evidence>
<dbReference type="Proteomes" id="UP000037210">
    <property type="component" value="Unassembled WGS sequence"/>
</dbReference>
<proteinExistence type="predicted"/>
<feature type="domain" description="DUF2070" evidence="2">
    <location>
        <begin position="12"/>
        <end position="588"/>
    </location>
</feature>
<feature type="transmembrane region" description="Helical" evidence="1">
    <location>
        <begin position="177"/>
        <end position="197"/>
    </location>
</feature>
<gene>
    <name evidence="3" type="ORF">AC482_00175</name>
</gene>